<gene>
    <name evidence="1" type="ORF">R1sor_012695</name>
</gene>
<proteinExistence type="predicted"/>
<organism evidence="1 2">
    <name type="scientific">Riccia sorocarpa</name>
    <dbReference type="NCBI Taxonomy" id="122646"/>
    <lineage>
        <taxon>Eukaryota</taxon>
        <taxon>Viridiplantae</taxon>
        <taxon>Streptophyta</taxon>
        <taxon>Embryophyta</taxon>
        <taxon>Marchantiophyta</taxon>
        <taxon>Marchantiopsida</taxon>
        <taxon>Marchantiidae</taxon>
        <taxon>Marchantiales</taxon>
        <taxon>Ricciaceae</taxon>
        <taxon>Riccia</taxon>
    </lineage>
</organism>
<protein>
    <recommendedName>
        <fullName evidence="3">Reverse transcriptase zinc-binding domain-containing protein</fullName>
    </recommendedName>
</protein>
<dbReference type="AlphaFoldDB" id="A0ABD3I6E6"/>
<evidence type="ECO:0008006" key="3">
    <source>
        <dbReference type="Google" id="ProtNLM"/>
    </source>
</evidence>
<name>A0ABD3I6E6_9MARC</name>
<accession>A0ABD3I6E6</accession>
<evidence type="ECO:0000313" key="2">
    <source>
        <dbReference type="Proteomes" id="UP001633002"/>
    </source>
</evidence>
<dbReference type="EMBL" id="JBJQOH010000002">
    <property type="protein sequence ID" value="KAL3698619.1"/>
    <property type="molecule type" value="Genomic_DNA"/>
</dbReference>
<keyword evidence="2" id="KW-1185">Reference proteome</keyword>
<reference evidence="1 2" key="1">
    <citation type="submission" date="2024-09" db="EMBL/GenBank/DDBJ databases">
        <title>Chromosome-scale assembly of Riccia sorocarpa.</title>
        <authorList>
            <person name="Paukszto L."/>
        </authorList>
    </citation>
    <scope>NUCLEOTIDE SEQUENCE [LARGE SCALE GENOMIC DNA]</scope>
    <source>
        <strain evidence="1">LP-2024</strain>
        <tissue evidence="1">Aerial parts of the thallus</tissue>
    </source>
</reference>
<evidence type="ECO:0000313" key="1">
    <source>
        <dbReference type="EMBL" id="KAL3698619.1"/>
    </source>
</evidence>
<dbReference type="Proteomes" id="UP001633002">
    <property type="component" value="Unassembled WGS sequence"/>
</dbReference>
<comment type="caution">
    <text evidence="1">The sequence shown here is derived from an EMBL/GenBank/DDBJ whole genome shotgun (WGS) entry which is preliminary data.</text>
</comment>
<sequence length="319" mass="37105">MLRSWKKVRKIVKWDTESKDYPNHLTLQQAIGLACRENEDRRRQFNPTLTVLRRSGINTIEDGAITQNNGNTWVRQLRDFGSFPEEEMVVKMHEIEELTEGEEQAASCLLDLKGWRWHEGNQEMQWGVELRVWIQHIYKRKQFNEELNMRWRIGTTQEEWTRRWQRLWGAKMSYRKKIWLRKVIQRDIFTRSREAEIGVSEGPCDRCPGRSEDLEHVIWNCRVLTQRKAGLVRIGALAGDGETLMQWIDSCLEQANRDTAKLNLLTSFTEVKVGATYQSQPTLGKNPPGREAPTLRTAVAVEHPAQTPIALAPSPRAMS</sequence>
<dbReference type="PROSITE" id="PS51257">
    <property type="entry name" value="PROKAR_LIPOPROTEIN"/>
    <property type="match status" value="1"/>
</dbReference>